<dbReference type="Gene3D" id="3.40.50.12780">
    <property type="entry name" value="N-terminal domain of ligase-like"/>
    <property type="match status" value="1"/>
</dbReference>
<accession>A0A498QPL3</accession>
<dbReference type="SUPFAM" id="SSF56801">
    <property type="entry name" value="Acetyl-CoA synthetase-like"/>
    <property type="match status" value="1"/>
</dbReference>
<keyword evidence="2" id="KW-1185">Reference proteome</keyword>
<organism evidence="1 2">
    <name type="scientific">Mycobacterium innocens</name>
    <dbReference type="NCBI Taxonomy" id="2341083"/>
    <lineage>
        <taxon>Bacteria</taxon>
        <taxon>Bacillati</taxon>
        <taxon>Actinomycetota</taxon>
        <taxon>Actinomycetes</taxon>
        <taxon>Mycobacteriales</taxon>
        <taxon>Mycobacteriaceae</taxon>
        <taxon>Mycobacterium</taxon>
    </lineage>
</organism>
<gene>
    <name evidence="1" type="ORF">LAUMK13_05678</name>
</gene>
<reference evidence="1 2" key="1">
    <citation type="submission" date="2018-09" db="EMBL/GenBank/DDBJ databases">
        <authorList>
            <person name="Tagini F."/>
        </authorList>
    </citation>
    <scope>NUCLEOTIDE SEQUENCE [LARGE SCALE GENOMIC DNA]</scope>
    <source>
        <strain evidence="1 2">MK13</strain>
    </source>
</reference>
<dbReference type="EMBL" id="UPHQ01000315">
    <property type="protein sequence ID" value="VBA46501.1"/>
    <property type="molecule type" value="Genomic_DNA"/>
</dbReference>
<proteinExistence type="predicted"/>
<protein>
    <submittedName>
        <fullName evidence="1">Uncharacterized protein</fullName>
    </submittedName>
</protein>
<name>A0A498QPL3_9MYCO</name>
<evidence type="ECO:0000313" key="1">
    <source>
        <dbReference type="EMBL" id="VBA46501.1"/>
    </source>
</evidence>
<dbReference type="AlphaFoldDB" id="A0A498QPL3"/>
<evidence type="ECO:0000313" key="2">
    <source>
        <dbReference type="Proteomes" id="UP000267289"/>
    </source>
</evidence>
<sequence length="83" mass="8766">MNTELTCPATTSATADSLDGAAWCAAGRMLSILVVAHQTTAPLIRKLFHVAGLHFLFTTLATGGTYVVDGPGDAARFWDMIRA</sequence>
<dbReference type="InterPro" id="IPR042099">
    <property type="entry name" value="ANL_N_sf"/>
</dbReference>
<dbReference type="RefSeq" id="WP_075541494.1">
    <property type="nucleotide sequence ID" value="NZ_UPHQ01000315.1"/>
</dbReference>
<dbReference type="Proteomes" id="UP000267289">
    <property type="component" value="Unassembled WGS sequence"/>
</dbReference>